<dbReference type="RefSeq" id="WP_180860919.1">
    <property type="nucleotide sequence ID" value="NZ_CAIJDE010000062.1"/>
</dbReference>
<feature type="domain" description="Glycosyltransferase 2-like" evidence="1">
    <location>
        <begin position="6"/>
        <end position="111"/>
    </location>
</feature>
<dbReference type="InterPro" id="IPR001173">
    <property type="entry name" value="Glyco_trans_2-like"/>
</dbReference>
<dbReference type="InterPro" id="IPR029044">
    <property type="entry name" value="Nucleotide-diphossugar_trans"/>
</dbReference>
<dbReference type="Proteomes" id="UP000533639">
    <property type="component" value="Unassembled WGS sequence"/>
</dbReference>
<evidence type="ECO:0000313" key="2">
    <source>
        <dbReference type="EMBL" id="CAC9976395.1"/>
    </source>
</evidence>
<comment type="caution">
    <text evidence="2">The sequence shown here is derived from an EMBL/GenBank/DDBJ whole genome shotgun (WGS) entry which is preliminary data.</text>
</comment>
<keyword evidence="3" id="KW-1185">Reference proteome</keyword>
<evidence type="ECO:0000313" key="3">
    <source>
        <dbReference type="Proteomes" id="UP000533639"/>
    </source>
</evidence>
<dbReference type="CDD" id="cd00761">
    <property type="entry name" value="Glyco_tranf_GTA_type"/>
    <property type="match status" value="1"/>
</dbReference>
<dbReference type="PANTHER" id="PTHR22916:SF3">
    <property type="entry name" value="UDP-GLCNAC:BETAGAL BETA-1,3-N-ACETYLGLUCOSAMINYLTRANSFERASE-LIKE PROTEIN 1"/>
    <property type="match status" value="1"/>
</dbReference>
<proteinExistence type="predicted"/>
<dbReference type="AlphaFoldDB" id="A0A9N8P3N8"/>
<dbReference type="EMBL" id="CAIJDE010000062">
    <property type="protein sequence ID" value="CAC9976395.1"/>
    <property type="molecule type" value="Genomic_DNA"/>
</dbReference>
<dbReference type="Gene3D" id="3.90.550.10">
    <property type="entry name" value="Spore Coat Polysaccharide Biosynthesis Protein SpsA, Chain A"/>
    <property type="match status" value="1"/>
</dbReference>
<organism evidence="2 3">
    <name type="scientific">Flavobacterium panici</name>
    <dbReference type="NCBI Taxonomy" id="2654843"/>
    <lineage>
        <taxon>Bacteria</taxon>
        <taxon>Pseudomonadati</taxon>
        <taxon>Bacteroidota</taxon>
        <taxon>Flavobacteriia</taxon>
        <taxon>Flavobacteriales</taxon>
        <taxon>Flavobacteriaceae</taxon>
        <taxon>Flavobacterium</taxon>
    </lineage>
</organism>
<dbReference type="Pfam" id="PF00535">
    <property type="entry name" value="Glycos_transf_2"/>
    <property type="match status" value="1"/>
</dbReference>
<sequence length="324" mass="37888">MNPLISVILPNYNHANFLEKRLESIFNQTYSNFEVILLDDCSTDNSKEILLKYSKNEYVSHCVFNEINSGNTFIQWKKGIALAKGEFIWIAESDDFCDPNFLESVSKPLLLNNQITLSYCQSNRVDVHDEIIGNWKTYTDDLDTEQFTQNFVMDGNLFIEKYLINKNVIPNASAVLFRKENLEISDQLINTPALKYCGDWVIYFQAIIKQKISFIAESINNFRYHHNSVIALVSKSEKKASLIDIDLQMREVIANYLQLNTLANKEQIIKQNQKISKLLKYDKALLLFNNKKKWKAILILLGIFDLFIKKYPFRKRFKNIINFF</sequence>
<protein>
    <recommendedName>
        <fullName evidence="1">Glycosyltransferase 2-like domain-containing protein</fullName>
    </recommendedName>
</protein>
<gene>
    <name evidence="2" type="ORF">FLAPXU55_04121</name>
</gene>
<evidence type="ECO:0000259" key="1">
    <source>
        <dbReference type="Pfam" id="PF00535"/>
    </source>
</evidence>
<dbReference type="SUPFAM" id="SSF53448">
    <property type="entry name" value="Nucleotide-diphospho-sugar transferases"/>
    <property type="match status" value="1"/>
</dbReference>
<dbReference type="PANTHER" id="PTHR22916">
    <property type="entry name" value="GLYCOSYLTRANSFERASE"/>
    <property type="match status" value="1"/>
</dbReference>
<accession>A0A9N8P3N8</accession>
<reference evidence="2 3" key="1">
    <citation type="submission" date="2020-06" db="EMBL/GenBank/DDBJ databases">
        <authorList>
            <person name="Criscuolo A."/>
        </authorList>
    </citation>
    <scope>NUCLEOTIDE SEQUENCE [LARGE SCALE GENOMIC DNA]</scope>
    <source>
        <strain evidence="2">PXU-55</strain>
    </source>
</reference>
<dbReference type="GO" id="GO:0016758">
    <property type="term" value="F:hexosyltransferase activity"/>
    <property type="evidence" value="ECO:0007669"/>
    <property type="project" value="UniProtKB-ARBA"/>
</dbReference>
<name>A0A9N8P3N8_9FLAO</name>